<gene>
    <name evidence="1" type="ORF">WR25_27105</name>
</gene>
<dbReference type="PANTHER" id="PTHR21523">
    <property type="match status" value="1"/>
</dbReference>
<dbReference type="AlphaFoldDB" id="A0A2A2K2B4"/>
<dbReference type="PANTHER" id="PTHR21523:SF46">
    <property type="entry name" value="MLT-TEN (MLT-10) RELATED"/>
    <property type="match status" value="1"/>
</dbReference>
<name>A0A2A2K2B4_9BILA</name>
<dbReference type="Pfam" id="PF04870">
    <property type="entry name" value="Moulting_cycle"/>
    <property type="match status" value="1"/>
</dbReference>
<organism evidence="1 2">
    <name type="scientific">Diploscapter pachys</name>
    <dbReference type="NCBI Taxonomy" id="2018661"/>
    <lineage>
        <taxon>Eukaryota</taxon>
        <taxon>Metazoa</taxon>
        <taxon>Ecdysozoa</taxon>
        <taxon>Nematoda</taxon>
        <taxon>Chromadorea</taxon>
        <taxon>Rhabditida</taxon>
        <taxon>Rhabditina</taxon>
        <taxon>Rhabditomorpha</taxon>
        <taxon>Rhabditoidea</taxon>
        <taxon>Rhabditidae</taxon>
        <taxon>Diploscapter</taxon>
    </lineage>
</organism>
<dbReference type="Proteomes" id="UP000218231">
    <property type="component" value="Unassembled WGS sequence"/>
</dbReference>
<reference evidence="1 2" key="1">
    <citation type="journal article" date="2017" name="Curr. Biol.">
        <title>Genome architecture and evolution of a unichromosomal asexual nematode.</title>
        <authorList>
            <person name="Fradin H."/>
            <person name="Zegar C."/>
            <person name="Gutwein M."/>
            <person name="Lucas J."/>
            <person name="Kovtun M."/>
            <person name="Corcoran D."/>
            <person name="Baugh L.R."/>
            <person name="Kiontke K."/>
            <person name="Gunsalus K."/>
            <person name="Fitch D.H."/>
            <person name="Piano F."/>
        </authorList>
    </citation>
    <scope>NUCLEOTIDE SEQUENCE [LARGE SCALE GENOMIC DNA]</scope>
    <source>
        <strain evidence="1">PF1309</strain>
    </source>
</reference>
<keyword evidence="2" id="KW-1185">Reference proteome</keyword>
<comment type="caution">
    <text evidence="1">The sequence shown here is derived from an EMBL/GenBank/DDBJ whole genome shotgun (WGS) entry which is preliminary data.</text>
</comment>
<protein>
    <submittedName>
        <fullName evidence="1">Uncharacterized protein</fullName>
    </submittedName>
</protein>
<proteinExistence type="predicted"/>
<dbReference type="EMBL" id="LIAE01009844">
    <property type="protein sequence ID" value="PAV68012.1"/>
    <property type="molecule type" value="Genomic_DNA"/>
</dbReference>
<dbReference type="STRING" id="2018661.A0A2A2K2B4"/>
<accession>A0A2A2K2B4</accession>
<dbReference type="InterPro" id="IPR006954">
    <property type="entry name" value="Mlt-10-like"/>
</dbReference>
<dbReference type="OrthoDB" id="5917548at2759"/>
<sequence length="451" mass="52957">MKMSIWRVQDRKYHYADDDDDDEMIHIAPLRKSSIIRRLDWKYKKVLQNKHHKEYRSMRKKLRLRRMKRDMAFYYGEQDKKPIPEKRKIINRSKAPHMLAQSFSPVKRFARLIRSFTSDEKMPDSMRWPRKYEQLVNVKKSLDDRENSPGARVYNLRMYDLVLDKKKPDPKGERRLMPSIIQSAYKLMDFFDERKRKKENENDSSNLKFLSPRFFSVMPEKLEMPGQLSPSILPLYEDKNEEQILPIPKVMKDVGMSKDDREEILSSIMEVAGANSAVDEAMKVLEQLDIPGLSGELSRVTKEAMKSFENLGKTLSTGQKRRLDKLGYALMDKDQIDQFHWDTGLFKNKVIKDAFEAYKNAPSRVEQKNFLWNSIRDIADHDMPHRRKKRQTVIKTPDGVTILSVLNPTILAVGMPFILSPYLLSPYILTPIVWAPFILNPYCLSPNILNP</sequence>
<evidence type="ECO:0000313" key="2">
    <source>
        <dbReference type="Proteomes" id="UP000218231"/>
    </source>
</evidence>
<evidence type="ECO:0000313" key="1">
    <source>
        <dbReference type="EMBL" id="PAV68012.1"/>
    </source>
</evidence>